<dbReference type="Proteomes" id="UP000006701">
    <property type="component" value="Unassembled WGS sequence"/>
</dbReference>
<dbReference type="STRING" id="344612.A1CBD6"/>
<keyword evidence="5" id="KW-0067">ATP-binding</keyword>
<dbReference type="PANTHER" id="PTHR43033">
    <property type="entry name" value="TRNA(ILE)-LYSIDINE SYNTHASE-RELATED"/>
    <property type="match status" value="1"/>
</dbReference>
<dbReference type="OrthoDB" id="434144at2759"/>
<evidence type="ECO:0000256" key="3">
    <source>
        <dbReference type="ARBA" id="ARBA00022694"/>
    </source>
</evidence>
<dbReference type="Gene3D" id="3.40.50.620">
    <property type="entry name" value="HUPs"/>
    <property type="match status" value="1"/>
</dbReference>
<dbReference type="RefSeq" id="XP_001274480.1">
    <property type="nucleotide sequence ID" value="XM_001274479.1"/>
</dbReference>
<evidence type="ECO:0000256" key="2">
    <source>
        <dbReference type="ARBA" id="ARBA00022598"/>
    </source>
</evidence>
<keyword evidence="2" id="KW-0436">Ligase</keyword>
<sequence length="580" mass="63274">MALAYLCKQLETQKLVPDLRVTAFVVDHKAREESSREARTVAGWLADLGLDAQILELEWPSSANVSAFETHARRLRFQALGRACADRDIPALLMGHHQDDNVETTLWRLSCGARGAGLAGIPAVARIPECHGLYGVSESGSRRTLLAGRGPAPQEEKEHGDSSTTSTTSSGKDGHRHDRITMAAGGILICRPLLAFPKSALLATCHAHRVPFVSDPTNFDPTLTPRNAIRALLASSALPRALHPPSILSLTRASHALLDTALEHSNALLRQCSLLDFNAAAASMDIAFPGPLTPLPAAAADPQIHALTLRRITDLIAPHPQNHFPLPSFEKLAAHIFPSPSLSTPQPHPQAEARVQVHAQPGRPFTLGGVLFTPLSTNSNSNSRNTWRLARQPFMRHRLPTQAVQIPPTAAAAETYSPWTLWDHRFWMRFAVLPDPDVSVSGRTYRPDELEAVRACFAARNVSLRVRPLQQADLQVLRRIAGEGAGGGGGGKDAALMALLDRLARDAPGQTRFTVPVLVMEHAYQGHEGEVLLALPTLDCWLPSASQAQELLSCPIPWTIRWEWMFKSIDEVPLKLMAWL</sequence>
<dbReference type="CDD" id="cd01992">
    <property type="entry name" value="TilS_N"/>
    <property type="match status" value="1"/>
</dbReference>
<dbReference type="AlphaFoldDB" id="A1CBD6"/>
<dbReference type="InterPro" id="IPR012795">
    <property type="entry name" value="tRNA_Ile_lys_synt_N"/>
</dbReference>
<evidence type="ECO:0000256" key="6">
    <source>
        <dbReference type="ARBA" id="ARBA00048539"/>
    </source>
</evidence>
<keyword evidence="3" id="KW-0819">tRNA processing</keyword>
<evidence type="ECO:0000256" key="5">
    <source>
        <dbReference type="ARBA" id="ARBA00022840"/>
    </source>
</evidence>
<evidence type="ECO:0000256" key="7">
    <source>
        <dbReference type="SAM" id="MobiDB-lite"/>
    </source>
</evidence>
<evidence type="ECO:0000313" key="9">
    <source>
        <dbReference type="EMBL" id="EAW13054.1"/>
    </source>
</evidence>
<dbReference type="PANTHER" id="PTHR43033:SF1">
    <property type="entry name" value="TRNA(ILE)-LYSIDINE SYNTHASE-RELATED"/>
    <property type="match status" value="1"/>
</dbReference>
<dbReference type="GO" id="GO:0005524">
    <property type="term" value="F:ATP binding"/>
    <property type="evidence" value="ECO:0007669"/>
    <property type="project" value="UniProtKB-KW"/>
</dbReference>
<reference evidence="9 10" key="1">
    <citation type="journal article" date="2008" name="PLoS Genet.">
        <title>Genomic islands in the pathogenic filamentous fungus Aspergillus fumigatus.</title>
        <authorList>
            <person name="Fedorova N.D."/>
            <person name="Khaldi N."/>
            <person name="Joardar V.S."/>
            <person name="Maiti R."/>
            <person name="Amedeo P."/>
            <person name="Anderson M.J."/>
            <person name="Crabtree J."/>
            <person name="Silva J.C."/>
            <person name="Badger J.H."/>
            <person name="Albarraq A."/>
            <person name="Angiuoli S."/>
            <person name="Bussey H."/>
            <person name="Bowyer P."/>
            <person name="Cotty P.J."/>
            <person name="Dyer P.S."/>
            <person name="Egan A."/>
            <person name="Galens K."/>
            <person name="Fraser-Liggett C.M."/>
            <person name="Haas B.J."/>
            <person name="Inman J.M."/>
            <person name="Kent R."/>
            <person name="Lemieux S."/>
            <person name="Malavazi I."/>
            <person name="Orvis J."/>
            <person name="Roemer T."/>
            <person name="Ronning C.M."/>
            <person name="Sundaram J.P."/>
            <person name="Sutton G."/>
            <person name="Turner G."/>
            <person name="Venter J.C."/>
            <person name="White O.R."/>
            <person name="Whitty B.R."/>
            <person name="Youngman P."/>
            <person name="Wolfe K.H."/>
            <person name="Goldman G.H."/>
            <person name="Wortman J.R."/>
            <person name="Jiang B."/>
            <person name="Denning D.W."/>
            <person name="Nierman W.C."/>
        </authorList>
    </citation>
    <scope>NUCLEOTIDE SEQUENCE [LARGE SCALE GENOMIC DNA]</scope>
    <source>
        <strain evidence="10">ATCC 1007 / CBS 513.65 / DSM 816 / NCTC 3887 / NRRL 1</strain>
    </source>
</reference>
<name>A1CBD6_ASPCL</name>
<dbReference type="SUPFAM" id="SSF52402">
    <property type="entry name" value="Adenine nucleotide alpha hydrolases-like"/>
    <property type="match status" value="1"/>
</dbReference>
<dbReference type="InterPro" id="IPR014729">
    <property type="entry name" value="Rossmann-like_a/b/a_fold"/>
</dbReference>
<dbReference type="GO" id="GO:0032267">
    <property type="term" value="F:tRNA(Ile)-lysidine synthase activity"/>
    <property type="evidence" value="ECO:0007669"/>
    <property type="project" value="UniProtKB-EC"/>
</dbReference>
<dbReference type="KEGG" id="act:ACLA_014910"/>
<dbReference type="EC" id="6.3.4.19" evidence="1"/>
<dbReference type="EMBL" id="DS027049">
    <property type="protein sequence ID" value="EAW13054.1"/>
    <property type="molecule type" value="Genomic_DNA"/>
</dbReference>
<evidence type="ECO:0000256" key="4">
    <source>
        <dbReference type="ARBA" id="ARBA00022741"/>
    </source>
</evidence>
<protein>
    <recommendedName>
        <fullName evidence="1">tRNA(Ile)-lysidine synthetase</fullName>
        <ecNumber evidence="1">6.3.4.19</ecNumber>
    </recommendedName>
</protein>
<feature type="region of interest" description="Disordered" evidence="7">
    <location>
        <begin position="144"/>
        <end position="177"/>
    </location>
</feature>
<dbReference type="InterPro" id="IPR011063">
    <property type="entry name" value="TilS/TtcA_N"/>
</dbReference>
<keyword evidence="4" id="KW-0547">Nucleotide-binding</keyword>
<evidence type="ECO:0000256" key="1">
    <source>
        <dbReference type="ARBA" id="ARBA00013267"/>
    </source>
</evidence>
<dbReference type="OMA" id="ARIPECH"/>
<organism evidence="9 10">
    <name type="scientific">Aspergillus clavatus (strain ATCC 1007 / CBS 513.65 / DSM 816 / NCTC 3887 / NRRL 1 / QM 1276 / 107)</name>
    <dbReference type="NCBI Taxonomy" id="344612"/>
    <lineage>
        <taxon>Eukaryota</taxon>
        <taxon>Fungi</taxon>
        <taxon>Dikarya</taxon>
        <taxon>Ascomycota</taxon>
        <taxon>Pezizomycotina</taxon>
        <taxon>Eurotiomycetes</taxon>
        <taxon>Eurotiomycetidae</taxon>
        <taxon>Eurotiales</taxon>
        <taxon>Aspergillaceae</taxon>
        <taxon>Aspergillus</taxon>
        <taxon>Aspergillus subgen. Fumigati</taxon>
    </lineage>
</organism>
<evidence type="ECO:0000259" key="8">
    <source>
        <dbReference type="Pfam" id="PF01171"/>
    </source>
</evidence>
<dbReference type="Pfam" id="PF01171">
    <property type="entry name" value="ATP_bind_3"/>
    <property type="match status" value="1"/>
</dbReference>
<feature type="domain" description="tRNA(Ile)-lysidine/2-thiocytidine synthase N-terminal" evidence="8">
    <location>
        <begin position="1"/>
        <end position="231"/>
    </location>
</feature>
<dbReference type="InterPro" id="IPR012094">
    <property type="entry name" value="tRNA_Ile_lys_synt"/>
</dbReference>
<dbReference type="VEuPathDB" id="FungiDB:ACLA_014910"/>
<gene>
    <name evidence="9" type="ORF">ACLA_014910</name>
</gene>
<dbReference type="eggNOG" id="ENOG502RZPD">
    <property type="taxonomic scope" value="Eukaryota"/>
</dbReference>
<accession>A1CBD6</accession>
<dbReference type="GeneID" id="4706238"/>
<comment type="catalytic activity">
    <reaction evidence="6">
        <text>cytidine(34) in tRNA(Ile2) + L-lysine + ATP = lysidine(34) in tRNA(Ile2) + AMP + diphosphate + H(+)</text>
        <dbReference type="Rhea" id="RHEA:43744"/>
        <dbReference type="Rhea" id="RHEA-COMP:10625"/>
        <dbReference type="Rhea" id="RHEA-COMP:10670"/>
        <dbReference type="ChEBI" id="CHEBI:15378"/>
        <dbReference type="ChEBI" id="CHEBI:30616"/>
        <dbReference type="ChEBI" id="CHEBI:32551"/>
        <dbReference type="ChEBI" id="CHEBI:33019"/>
        <dbReference type="ChEBI" id="CHEBI:82748"/>
        <dbReference type="ChEBI" id="CHEBI:83665"/>
        <dbReference type="ChEBI" id="CHEBI:456215"/>
        <dbReference type="EC" id="6.3.4.19"/>
    </reaction>
</comment>
<keyword evidence="10" id="KW-1185">Reference proteome</keyword>
<dbReference type="HOGENOM" id="CLU_015599_1_0_1"/>
<proteinExistence type="predicted"/>
<evidence type="ECO:0000313" key="10">
    <source>
        <dbReference type="Proteomes" id="UP000006701"/>
    </source>
</evidence>
<dbReference type="GO" id="GO:0008033">
    <property type="term" value="P:tRNA processing"/>
    <property type="evidence" value="ECO:0007669"/>
    <property type="project" value="UniProtKB-KW"/>
</dbReference>